<sequence>MENAGIISTDWTASCCTNLFCFGCASLLCSHCCERHGHRARHHPHVLAEPLLIENIGGRLAVEAMSAVGCGYDLSGIQRIPYAGRNYILILPVDDNDMRCRAFCEACGFRTRRGTRFCSLGCKVAAAEGGPRRHVAQLMVALAGQGHFGEPMHHHLLHVHHHPLHPAAGPHAVKTVVRFDGWAAIPQGQLPAGSTLTRLVLAAAAN</sequence>
<dbReference type="FunCoup" id="A0A1Z5R7P5">
    <property type="interactions" value="112"/>
</dbReference>
<evidence type="ECO:0000313" key="1">
    <source>
        <dbReference type="EMBL" id="OQU79794.1"/>
    </source>
</evidence>
<dbReference type="Proteomes" id="UP000000768">
    <property type="component" value="Chromosome 7"/>
</dbReference>
<evidence type="ECO:0000313" key="2">
    <source>
        <dbReference type="Proteomes" id="UP000000768"/>
    </source>
</evidence>
<organism evidence="1 2">
    <name type="scientific">Sorghum bicolor</name>
    <name type="common">Sorghum</name>
    <name type="synonym">Sorghum vulgare</name>
    <dbReference type="NCBI Taxonomy" id="4558"/>
    <lineage>
        <taxon>Eukaryota</taxon>
        <taxon>Viridiplantae</taxon>
        <taxon>Streptophyta</taxon>
        <taxon>Embryophyta</taxon>
        <taxon>Tracheophyta</taxon>
        <taxon>Spermatophyta</taxon>
        <taxon>Magnoliopsida</taxon>
        <taxon>Liliopsida</taxon>
        <taxon>Poales</taxon>
        <taxon>Poaceae</taxon>
        <taxon>PACMAD clade</taxon>
        <taxon>Panicoideae</taxon>
        <taxon>Andropogonodae</taxon>
        <taxon>Andropogoneae</taxon>
        <taxon>Sorghinae</taxon>
        <taxon>Sorghum</taxon>
    </lineage>
</organism>
<dbReference type="EMBL" id="CM000766">
    <property type="protein sequence ID" value="OQU79794.1"/>
    <property type="molecule type" value="Genomic_DNA"/>
</dbReference>
<dbReference type="OMA" id="CSHCCER"/>
<dbReference type="AlphaFoldDB" id="A0A1Z5R7P5"/>
<proteinExistence type="predicted"/>
<name>A0A1Z5R7P5_SORBI</name>
<reference evidence="1 2" key="1">
    <citation type="journal article" date="2009" name="Nature">
        <title>The Sorghum bicolor genome and the diversification of grasses.</title>
        <authorList>
            <person name="Paterson A.H."/>
            <person name="Bowers J.E."/>
            <person name="Bruggmann R."/>
            <person name="Dubchak I."/>
            <person name="Grimwood J."/>
            <person name="Gundlach H."/>
            <person name="Haberer G."/>
            <person name="Hellsten U."/>
            <person name="Mitros T."/>
            <person name="Poliakov A."/>
            <person name="Schmutz J."/>
            <person name="Spannagl M."/>
            <person name="Tang H."/>
            <person name="Wang X."/>
            <person name="Wicker T."/>
            <person name="Bharti A.K."/>
            <person name="Chapman J."/>
            <person name="Feltus F.A."/>
            <person name="Gowik U."/>
            <person name="Grigoriev I.V."/>
            <person name="Lyons E."/>
            <person name="Maher C.A."/>
            <person name="Martis M."/>
            <person name="Narechania A."/>
            <person name="Otillar R.P."/>
            <person name="Penning B.W."/>
            <person name="Salamov A.A."/>
            <person name="Wang Y."/>
            <person name="Zhang L."/>
            <person name="Carpita N.C."/>
            <person name="Freeling M."/>
            <person name="Gingle A.R."/>
            <person name="Hash C.T."/>
            <person name="Keller B."/>
            <person name="Klein P."/>
            <person name="Kresovich S."/>
            <person name="McCann M.C."/>
            <person name="Ming R."/>
            <person name="Peterson D.G."/>
            <person name="Mehboob-ur-Rahman"/>
            <person name="Ware D."/>
            <person name="Westhoff P."/>
            <person name="Mayer K.F."/>
            <person name="Messing J."/>
            <person name="Rokhsar D.S."/>
        </authorList>
    </citation>
    <scope>NUCLEOTIDE SEQUENCE [LARGE SCALE GENOMIC DNA]</scope>
    <source>
        <strain evidence="2">cv. BTx623</strain>
    </source>
</reference>
<accession>A0A1Z5R7P5</accession>
<reference evidence="2" key="2">
    <citation type="journal article" date="2018" name="Plant J.">
        <title>The Sorghum bicolor reference genome: improved assembly, gene annotations, a transcriptome atlas, and signatures of genome organization.</title>
        <authorList>
            <person name="McCormick R.F."/>
            <person name="Truong S.K."/>
            <person name="Sreedasyam A."/>
            <person name="Jenkins J."/>
            <person name="Shu S."/>
            <person name="Sims D."/>
            <person name="Kennedy M."/>
            <person name="Amirebrahimi M."/>
            <person name="Weers B.D."/>
            <person name="McKinley B."/>
            <person name="Mattison A."/>
            <person name="Morishige D.T."/>
            <person name="Grimwood J."/>
            <person name="Schmutz J."/>
            <person name="Mullet J.E."/>
        </authorList>
    </citation>
    <scope>NUCLEOTIDE SEQUENCE [LARGE SCALE GENOMIC DNA]</scope>
    <source>
        <strain evidence="2">cv. BTx623</strain>
    </source>
</reference>
<dbReference type="eggNOG" id="ENOG502R4PT">
    <property type="taxonomic scope" value="Eukaryota"/>
</dbReference>
<gene>
    <name evidence="1" type="ORF">SORBI_3007G018550</name>
</gene>
<protein>
    <submittedName>
        <fullName evidence="1">Uncharacterized protein</fullName>
    </submittedName>
</protein>
<dbReference type="Gramene" id="OQU79794">
    <property type="protein sequence ID" value="OQU79794"/>
    <property type="gene ID" value="SORBI_3007G018550"/>
</dbReference>
<keyword evidence="2" id="KW-1185">Reference proteome</keyword>
<dbReference type="InParanoid" id="A0A1Z5R7P5"/>